<feature type="region of interest" description="Disordered" evidence="1">
    <location>
        <begin position="1"/>
        <end position="55"/>
    </location>
</feature>
<dbReference type="RefSeq" id="XP_039135502.1">
    <property type="nucleotide sequence ID" value="XM_039279568.1"/>
</dbReference>
<evidence type="ECO:0000313" key="2">
    <source>
        <dbReference type="Proteomes" id="UP001515500"/>
    </source>
</evidence>
<sequence>MSDRQKGKEQHGTGQPKDKPNGQANNGDGNTSLQAFDPPIIDNDSTQANILGEANNKEGNSMLELPTLEPISQVINILDQKLHKPPDKNEARVGRKKMSTLGGKNHIKCRTDIEEPSVTTRTTLNELPQELCPVKKKTPSKKSLGVSRNSVLRPEVKDMDVGDSKKDGATTKK</sequence>
<gene>
    <name evidence="3" type="primary">LOC120272697</name>
</gene>
<dbReference type="Proteomes" id="UP001515500">
    <property type="component" value="Chromosome 11"/>
</dbReference>
<keyword evidence="2" id="KW-1185">Reference proteome</keyword>
<feature type="compositionally biased region" description="Basic and acidic residues" evidence="1">
    <location>
        <begin position="154"/>
        <end position="173"/>
    </location>
</feature>
<reference evidence="3" key="1">
    <citation type="submission" date="2025-08" db="UniProtKB">
        <authorList>
            <consortium name="RefSeq"/>
        </authorList>
    </citation>
    <scope>IDENTIFICATION</scope>
</reference>
<protein>
    <submittedName>
        <fullName evidence="3">Uncharacterized protein LOC120272697</fullName>
    </submittedName>
</protein>
<organism evidence="2 3">
    <name type="scientific">Dioscorea cayennensis subsp. rotundata</name>
    <name type="common">White Guinea yam</name>
    <name type="synonym">Dioscorea rotundata</name>
    <dbReference type="NCBI Taxonomy" id="55577"/>
    <lineage>
        <taxon>Eukaryota</taxon>
        <taxon>Viridiplantae</taxon>
        <taxon>Streptophyta</taxon>
        <taxon>Embryophyta</taxon>
        <taxon>Tracheophyta</taxon>
        <taxon>Spermatophyta</taxon>
        <taxon>Magnoliopsida</taxon>
        <taxon>Liliopsida</taxon>
        <taxon>Dioscoreales</taxon>
        <taxon>Dioscoreaceae</taxon>
        <taxon>Dioscorea</taxon>
    </lineage>
</organism>
<dbReference type="GeneID" id="120272697"/>
<name>A0AB40C6P8_DIOCR</name>
<feature type="compositionally biased region" description="Basic and acidic residues" evidence="1">
    <location>
        <begin position="82"/>
        <end position="93"/>
    </location>
</feature>
<feature type="compositionally biased region" description="Polar residues" evidence="1">
    <location>
        <begin position="22"/>
        <end position="34"/>
    </location>
</feature>
<feature type="compositionally biased region" description="Basic and acidic residues" evidence="1">
    <location>
        <begin position="1"/>
        <end position="20"/>
    </location>
</feature>
<feature type="region of interest" description="Disordered" evidence="1">
    <location>
        <begin position="82"/>
        <end position="104"/>
    </location>
</feature>
<feature type="region of interest" description="Disordered" evidence="1">
    <location>
        <begin position="133"/>
        <end position="173"/>
    </location>
</feature>
<evidence type="ECO:0000256" key="1">
    <source>
        <dbReference type="SAM" id="MobiDB-lite"/>
    </source>
</evidence>
<proteinExistence type="predicted"/>
<accession>A0AB40C6P8</accession>
<dbReference type="AlphaFoldDB" id="A0AB40C6P8"/>
<evidence type="ECO:0000313" key="3">
    <source>
        <dbReference type="RefSeq" id="XP_039135502.1"/>
    </source>
</evidence>